<reference evidence="1" key="1">
    <citation type="submission" date="2015-04" db="UniProtKB">
        <authorList>
            <consortium name="EnsemblPlants"/>
        </authorList>
    </citation>
    <scope>IDENTIFICATION</scope>
</reference>
<dbReference type="AlphaFoldDB" id="A0A0E0JR73"/>
<dbReference type="Proteomes" id="UP000026962">
    <property type="component" value="Chromosome 1"/>
</dbReference>
<dbReference type="Gramene" id="OPUNC01G36590.1">
    <property type="protein sequence ID" value="OPUNC01G36590.1"/>
    <property type="gene ID" value="OPUNC01G36590"/>
</dbReference>
<name>A0A0E0JR73_ORYPU</name>
<protein>
    <submittedName>
        <fullName evidence="1">Uncharacterized protein</fullName>
    </submittedName>
</protein>
<proteinExistence type="predicted"/>
<accession>A0A0E0JR73</accession>
<dbReference type="HOGENOM" id="CLU_2593927_0_0_1"/>
<keyword evidence="2" id="KW-1185">Reference proteome</keyword>
<evidence type="ECO:0000313" key="2">
    <source>
        <dbReference type="Proteomes" id="UP000026962"/>
    </source>
</evidence>
<organism evidence="1">
    <name type="scientific">Oryza punctata</name>
    <name type="common">Red rice</name>
    <dbReference type="NCBI Taxonomy" id="4537"/>
    <lineage>
        <taxon>Eukaryota</taxon>
        <taxon>Viridiplantae</taxon>
        <taxon>Streptophyta</taxon>
        <taxon>Embryophyta</taxon>
        <taxon>Tracheophyta</taxon>
        <taxon>Spermatophyta</taxon>
        <taxon>Magnoliopsida</taxon>
        <taxon>Liliopsida</taxon>
        <taxon>Poales</taxon>
        <taxon>Poaceae</taxon>
        <taxon>BOP clade</taxon>
        <taxon>Oryzoideae</taxon>
        <taxon>Oryzeae</taxon>
        <taxon>Oryzinae</taxon>
        <taxon>Oryza</taxon>
    </lineage>
</organism>
<evidence type="ECO:0000313" key="1">
    <source>
        <dbReference type="EnsemblPlants" id="OPUNC01G36590.1"/>
    </source>
</evidence>
<sequence>MQGSVRDPMPHVKRILLSSELSWLAAAFTAPGISFSSSSYPSKTRSNRAYRLANSCMVGSSAFQRGELISLHLQARPYVI</sequence>
<reference evidence="1" key="2">
    <citation type="submission" date="2018-05" db="EMBL/GenBank/DDBJ databases">
        <title>OpunRS2 (Oryza punctata Reference Sequence Version 2).</title>
        <authorList>
            <person name="Zhang J."/>
            <person name="Kudrna D."/>
            <person name="Lee S."/>
            <person name="Talag J."/>
            <person name="Welchert J."/>
            <person name="Wing R.A."/>
        </authorList>
    </citation>
    <scope>NUCLEOTIDE SEQUENCE [LARGE SCALE GENOMIC DNA]</scope>
</reference>
<dbReference type="EnsemblPlants" id="OPUNC01G36590.1">
    <property type="protein sequence ID" value="OPUNC01G36590.1"/>
    <property type="gene ID" value="OPUNC01G36590"/>
</dbReference>